<dbReference type="Gene3D" id="6.10.20.180">
    <property type="match status" value="1"/>
</dbReference>
<name>A0A8B7NHV6_HYAAZ</name>
<dbReference type="SUPFAM" id="SSF54001">
    <property type="entry name" value="Cysteine proteinases"/>
    <property type="match status" value="1"/>
</dbReference>
<evidence type="ECO:0000313" key="11">
    <source>
        <dbReference type="RefSeq" id="XP_018013220.1"/>
    </source>
</evidence>
<evidence type="ECO:0000259" key="9">
    <source>
        <dbReference type="PROSITE" id="PS50802"/>
    </source>
</evidence>
<dbReference type="RefSeq" id="XP_018013220.1">
    <property type="nucleotide sequence ID" value="XM_018157731.2"/>
</dbReference>
<feature type="compositionally biased region" description="Low complexity" evidence="8">
    <location>
        <begin position="393"/>
        <end position="420"/>
    </location>
</feature>
<proteinExistence type="inferred from homology"/>
<feature type="domain" description="OTU" evidence="9">
    <location>
        <begin position="204"/>
        <end position="309"/>
    </location>
</feature>
<dbReference type="Gene3D" id="3.30.200.90">
    <property type="match status" value="1"/>
</dbReference>
<keyword evidence="10" id="KW-1185">Reference proteome</keyword>
<feature type="compositionally biased region" description="Low complexity" evidence="8">
    <location>
        <begin position="471"/>
        <end position="482"/>
    </location>
</feature>
<dbReference type="InterPro" id="IPR003323">
    <property type="entry name" value="OTU_dom"/>
</dbReference>
<dbReference type="AlphaFoldDB" id="A0A8B7NHV6"/>
<evidence type="ECO:0000256" key="1">
    <source>
        <dbReference type="ARBA" id="ARBA00000707"/>
    </source>
</evidence>
<evidence type="ECO:0000256" key="6">
    <source>
        <dbReference type="ARBA" id="ARBA00022801"/>
    </source>
</evidence>
<dbReference type="CTD" id="39302"/>
<reference evidence="11" key="1">
    <citation type="submission" date="2025-08" db="UniProtKB">
        <authorList>
            <consortium name="RefSeq"/>
        </authorList>
    </citation>
    <scope>IDENTIFICATION</scope>
    <source>
        <tissue evidence="11">Whole organism</tissue>
    </source>
</reference>
<dbReference type="EC" id="3.4.19.12" evidence="3"/>
<feature type="compositionally biased region" description="Low complexity" evidence="8">
    <location>
        <begin position="125"/>
        <end position="143"/>
    </location>
</feature>
<dbReference type="InterPro" id="IPR038765">
    <property type="entry name" value="Papain-like_cys_pep_sf"/>
</dbReference>
<accession>A0A8B7NHV6</accession>
<feature type="compositionally biased region" description="Low complexity" evidence="8">
    <location>
        <begin position="60"/>
        <end position="80"/>
    </location>
</feature>
<evidence type="ECO:0000256" key="3">
    <source>
        <dbReference type="ARBA" id="ARBA00012759"/>
    </source>
</evidence>
<feature type="region of interest" description="Disordered" evidence="8">
    <location>
        <begin position="1"/>
        <end position="178"/>
    </location>
</feature>
<dbReference type="GeneID" id="108670271"/>
<dbReference type="InterPro" id="IPR050704">
    <property type="entry name" value="Peptidase_C85-like"/>
</dbReference>
<dbReference type="PANTHER" id="PTHR12419:SF4">
    <property type="entry name" value="OTU DOMAIN-CONTAINING PROTEIN 5"/>
    <property type="match status" value="1"/>
</dbReference>
<protein>
    <recommendedName>
        <fullName evidence="3">ubiquitinyl hydrolase 1</fullName>
        <ecNumber evidence="3">3.4.19.12</ecNumber>
    </recommendedName>
    <alternativeName>
        <fullName evidence="7">Deubiquitinating enzyme A</fullName>
    </alternativeName>
</protein>
<dbReference type="PANTHER" id="PTHR12419">
    <property type="entry name" value="OTU DOMAIN CONTAINING PROTEIN"/>
    <property type="match status" value="1"/>
</dbReference>
<evidence type="ECO:0000313" key="10">
    <source>
        <dbReference type="Proteomes" id="UP000694843"/>
    </source>
</evidence>
<dbReference type="OrthoDB" id="409956at2759"/>
<feature type="compositionally biased region" description="Polar residues" evidence="8">
    <location>
        <begin position="7"/>
        <end position="27"/>
    </location>
</feature>
<dbReference type="CDD" id="cd22752">
    <property type="entry name" value="OTU_OTUD5-like"/>
    <property type="match status" value="1"/>
</dbReference>
<organism evidence="10 11">
    <name type="scientific">Hyalella azteca</name>
    <name type="common">Amphipod</name>
    <dbReference type="NCBI Taxonomy" id="294128"/>
    <lineage>
        <taxon>Eukaryota</taxon>
        <taxon>Metazoa</taxon>
        <taxon>Ecdysozoa</taxon>
        <taxon>Arthropoda</taxon>
        <taxon>Crustacea</taxon>
        <taxon>Multicrustacea</taxon>
        <taxon>Malacostraca</taxon>
        <taxon>Eumalacostraca</taxon>
        <taxon>Peracarida</taxon>
        <taxon>Amphipoda</taxon>
        <taxon>Senticaudata</taxon>
        <taxon>Talitrida</taxon>
        <taxon>Talitroidea</taxon>
        <taxon>Hyalellidae</taxon>
        <taxon>Hyalella</taxon>
    </lineage>
</organism>
<sequence length="604" mass="65745">MTILPNKKSQASGGNDNNGAETANSVRSSHHGHHQQLASSIPPHLQSVSKGGVHEDCNASRQSSQIYDDDQSSGSGSSSGLAGHSKRRAYRTSPLRSIRPKLRDHRVGGGSASPTYAGGFSVNQHPMSPHSHSHQMSSSSKISPMPPLSPKAGPSSCNASSHDDEHQSGYNSGDEYQPMNWNLSSQEWTEKERWFEKKMKKKGLMIKKMQEDGACLFSSIFSQQEANKDMFSPFVSEDYQTYVTRKRQLDVFGNHVEIAAMSEMYNRVIEVYCYSTEPINIFQSSVGSDNPCIRLSYHSGTHYNSLIDPLNPSCGVGLGLPNLVPGLADKTLMKEATRQSENLHLEQAMLEDKLRATDYEATADAIEEQVASESYLDYLRDLDKRNKAQHVGASSSSSVPSDSRSSPAPPAARSSPLSLRGSPTHRSSPTVPQGCAHHSPHHSFSSHSRDSKRRTNSARGSSSPKCKKGSRSSGKSKGFKSGTDVDNAVPGPSKDPSFSPTGASCSRGFDETRVHNEGDFAVDERASFLNHVPHDILGLSDYSHGELDVLAQVLAQSQEEYLNSLKKEADNKRSSNSPPLSFDSQAEMSHSFCLSSLMRSSPSP</sequence>
<evidence type="ECO:0000256" key="2">
    <source>
        <dbReference type="ARBA" id="ARBA00010407"/>
    </source>
</evidence>
<dbReference type="PROSITE" id="PS50802">
    <property type="entry name" value="OTU"/>
    <property type="match status" value="1"/>
</dbReference>
<evidence type="ECO:0000256" key="7">
    <source>
        <dbReference type="ARBA" id="ARBA00033460"/>
    </source>
</evidence>
<dbReference type="KEGG" id="hazt:108670271"/>
<keyword evidence="6" id="KW-0378">Hydrolase</keyword>
<evidence type="ECO:0000256" key="8">
    <source>
        <dbReference type="SAM" id="MobiDB-lite"/>
    </source>
</evidence>
<dbReference type="Pfam" id="PF02338">
    <property type="entry name" value="OTU"/>
    <property type="match status" value="1"/>
</dbReference>
<evidence type="ECO:0000256" key="4">
    <source>
        <dbReference type="ARBA" id="ARBA00022670"/>
    </source>
</evidence>
<dbReference type="GO" id="GO:0061578">
    <property type="term" value="F:K63-linked deubiquitinase activity"/>
    <property type="evidence" value="ECO:0007669"/>
    <property type="project" value="TreeGrafter"/>
</dbReference>
<feature type="region of interest" description="Disordered" evidence="8">
    <location>
        <begin position="387"/>
        <end position="505"/>
    </location>
</feature>
<feature type="region of interest" description="Disordered" evidence="8">
    <location>
        <begin position="564"/>
        <end position="586"/>
    </location>
</feature>
<dbReference type="Proteomes" id="UP000694843">
    <property type="component" value="Unplaced"/>
</dbReference>
<comment type="catalytic activity">
    <reaction evidence="1">
        <text>Thiol-dependent hydrolysis of ester, thioester, amide, peptide and isopeptide bonds formed by the C-terminal Gly of ubiquitin (a 76-residue protein attached to proteins as an intracellular targeting signal).</text>
        <dbReference type="EC" id="3.4.19.12"/>
    </reaction>
</comment>
<dbReference type="GO" id="GO:0004843">
    <property type="term" value="F:cysteine-type deubiquitinase activity"/>
    <property type="evidence" value="ECO:0007669"/>
    <property type="project" value="UniProtKB-EC"/>
</dbReference>
<gene>
    <name evidence="11" type="primary">LOC108670271</name>
</gene>
<dbReference type="GO" id="GO:0016579">
    <property type="term" value="P:protein deubiquitination"/>
    <property type="evidence" value="ECO:0007669"/>
    <property type="project" value="TreeGrafter"/>
</dbReference>
<dbReference type="GO" id="GO:0006508">
    <property type="term" value="P:proteolysis"/>
    <property type="evidence" value="ECO:0007669"/>
    <property type="project" value="UniProtKB-KW"/>
</dbReference>
<keyword evidence="4" id="KW-0645">Protease</keyword>
<keyword evidence="5" id="KW-0833">Ubl conjugation pathway</keyword>
<feature type="compositionally biased region" description="Polar residues" evidence="8">
    <location>
        <begin position="574"/>
        <end position="586"/>
    </location>
</feature>
<evidence type="ECO:0000256" key="5">
    <source>
        <dbReference type="ARBA" id="ARBA00022786"/>
    </source>
</evidence>
<dbReference type="OMA" id="MEKNGDY"/>
<comment type="similarity">
    <text evidence="2">Belongs to the peptidase C85 family.</text>
</comment>